<gene>
    <name evidence="1" type="ORF">NCTC9529_00890</name>
</gene>
<dbReference type="InterPro" id="IPR010862">
    <property type="entry name" value="DUF1493"/>
</dbReference>
<accession>A0ABY1VZP6</accession>
<sequence>MMNKEEAEQAVLDWYRETWNGKSFISGKPWKLDLDTCLTTGEHPWVVETGEEIMEDYFSRFNVDKTGFNLLKYWPVEPGWIPNVLLPASMRVKRVAPAPLTLRMLAESAKAGHWLYE</sequence>
<proteinExistence type="predicted"/>
<name>A0ABY1VZP6_9ENTR</name>
<dbReference type="RefSeq" id="WP_007698522.1">
    <property type="nucleotide sequence ID" value="NZ_CAKX01000221.1"/>
</dbReference>
<dbReference type="EMBL" id="UFYH01000001">
    <property type="protein sequence ID" value="STD00863.1"/>
    <property type="molecule type" value="Genomic_DNA"/>
</dbReference>
<dbReference type="Proteomes" id="UP000254849">
    <property type="component" value="Unassembled WGS sequence"/>
</dbReference>
<dbReference type="Pfam" id="PF07377">
    <property type="entry name" value="DUF1493"/>
    <property type="match status" value="1"/>
</dbReference>
<protein>
    <submittedName>
        <fullName evidence="1">Protein of uncharacterized function (DUF1493)</fullName>
    </submittedName>
</protein>
<organism evidence="1 2">
    <name type="scientific">Cronobacter universalis NCTC 9529</name>
    <dbReference type="NCBI Taxonomy" id="1074000"/>
    <lineage>
        <taxon>Bacteria</taxon>
        <taxon>Pseudomonadati</taxon>
        <taxon>Pseudomonadota</taxon>
        <taxon>Gammaproteobacteria</taxon>
        <taxon>Enterobacterales</taxon>
        <taxon>Enterobacteriaceae</taxon>
        <taxon>Cronobacter</taxon>
    </lineage>
</organism>
<comment type="caution">
    <text evidence="1">The sequence shown here is derived from an EMBL/GenBank/DDBJ whole genome shotgun (WGS) entry which is preliminary data.</text>
</comment>
<evidence type="ECO:0000313" key="1">
    <source>
        <dbReference type="EMBL" id="STD00863.1"/>
    </source>
</evidence>
<reference evidence="1 2" key="1">
    <citation type="submission" date="2018-06" db="EMBL/GenBank/DDBJ databases">
        <authorList>
            <consortium name="Pathogen Informatics"/>
            <person name="Doyle S."/>
        </authorList>
    </citation>
    <scope>NUCLEOTIDE SEQUENCE [LARGE SCALE GENOMIC DNA]</scope>
    <source>
        <strain evidence="2">NCTC 9529</strain>
    </source>
</reference>
<evidence type="ECO:0000313" key="2">
    <source>
        <dbReference type="Proteomes" id="UP000254849"/>
    </source>
</evidence>
<keyword evidence="2" id="KW-1185">Reference proteome</keyword>